<feature type="signal peptide" evidence="2">
    <location>
        <begin position="1"/>
        <end position="38"/>
    </location>
</feature>
<dbReference type="GO" id="GO:0006952">
    <property type="term" value="P:defense response"/>
    <property type="evidence" value="ECO:0007669"/>
    <property type="project" value="TreeGrafter"/>
</dbReference>
<keyword evidence="1" id="KW-1015">Disulfide bond</keyword>
<evidence type="ECO:0008006" key="5">
    <source>
        <dbReference type="Google" id="ProtNLM"/>
    </source>
</evidence>
<evidence type="ECO:0000256" key="2">
    <source>
        <dbReference type="SAM" id="SignalP"/>
    </source>
</evidence>
<dbReference type="Gramene" id="AET1Gv20066600.1">
    <property type="protein sequence ID" value="AET1Gv20066600.1"/>
    <property type="gene ID" value="AET1Gv20066600"/>
</dbReference>
<evidence type="ECO:0000313" key="3">
    <source>
        <dbReference type="EnsemblPlants" id="AET1Gv20066600.1"/>
    </source>
</evidence>
<evidence type="ECO:0000313" key="4">
    <source>
        <dbReference type="Proteomes" id="UP000015105"/>
    </source>
</evidence>
<reference evidence="4" key="1">
    <citation type="journal article" date="2014" name="Science">
        <title>Ancient hybridizations among the ancestral genomes of bread wheat.</title>
        <authorList>
            <consortium name="International Wheat Genome Sequencing Consortium,"/>
            <person name="Marcussen T."/>
            <person name="Sandve S.R."/>
            <person name="Heier L."/>
            <person name="Spannagl M."/>
            <person name="Pfeifer M."/>
            <person name="Jakobsen K.S."/>
            <person name="Wulff B.B."/>
            <person name="Steuernagel B."/>
            <person name="Mayer K.F."/>
            <person name="Olsen O.A."/>
        </authorList>
    </citation>
    <scope>NUCLEOTIDE SEQUENCE [LARGE SCALE GENOMIC DNA]</scope>
    <source>
        <strain evidence="4">cv. AL8/78</strain>
    </source>
</reference>
<dbReference type="AlphaFoldDB" id="A0A452XMQ9"/>
<dbReference type="Gene3D" id="3.30.30.10">
    <property type="entry name" value="Knottin, scorpion toxin-like"/>
    <property type="match status" value="1"/>
</dbReference>
<sequence>SFLRPFVPGDMGVFIKVPVLCLLLLLMPLLSIIPGSDGLHCAEPSMTYTGPCEDRPCVEHCRKEYYTDGLCHSYAGTNDAKRCFCCS</sequence>
<dbReference type="InterPro" id="IPR036574">
    <property type="entry name" value="Scorpion_toxin-like_sf"/>
</dbReference>
<keyword evidence="4" id="KW-1185">Reference proteome</keyword>
<dbReference type="PANTHER" id="PTHR33147:SF85">
    <property type="entry name" value="KNOTTIN SCORPION TOXIN-LIKE DOMAIN-CONTAINING PROTEIN"/>
    <property type="match status" value="1"/>
</dbReference>
<protein>
    <recommendedName>
        <fullName evidence="5">Knottin scorpion toxin-like domain-containing protein</fullName>
    </recommendedName>
</protein>
<dbReference type="EnsemblPlants" id="AET1Gv20066600.1">
    <property type="protein sequence ID" value="AET1Gv20066600.1"/>
    <property type="gene ID" value="AET1Gv20066600"/>
</dbReference>
<reference evidence="3" key="3">
    <citation type="journal article" date="2017" name="Nature">
        <title>Genome sequence of the progenitor of the wheat D genome Aegilops tauschii.</title>
        <authorList>
            <person name="Luo M.C."/>
            <person name="Gu Y.Q."/>
            <person name="Puiu D."/>
            <person name="Wang H."/>
            <person name="Twardziok S.O."/>
            <person name="Deal K.R."/>
            <person name="Huo N."/>
            <person name="Zhu T."/>
            <person name="Wang L."/>
            <person name="Wang Y."/>
            <person name="McGuire P.E."/>
            <person name="Liu S."/>
            <person name="Long H."/>
            <person name="Ramasamy R.K."/>
            <person name="Rodriguez J.C."/>
            <person name="Van S.L."/>
            <person name="Yuan L."/>
            <person name="Wang Z."/>
            <person name="Xia Z."/>
            <person name="Xiao L."/>
            <person name="Anderson O.D."/>
            <person name="Ouyang S."/>
            <person name="Liang Y."/>
            <person name="Zimin A.V."/>
            <person name="Pertea G."/>
            <person name="Qi P."/>
            <person name="Bennetzen J.L."/>
            <person name="Dai X."/>
            <person name="Dawson M.W."/>
            <person name="Muller H.G."/>
            <person name="Kugler K."/>
            <person name="Rivarola-Duarte L."/>
            <person name="Spannagl M."/>
            <person name="Mayer K.F.X."/>
            <person name="Lu F.H."/>
            <person name="Bevan M.W."/>
            <person name="Leroy P."/>
            <person name="Li P."/>
            <person name="You F.M."/>
            <person name="Sun Q."/>
            <person name="Liu Z."/>
            <person name="Lyons E."/>
            <person name="Wicker T."/>
            <person name="Salzberg S.L."/>
            <person name="Devos K.M."/>
            <person name="Dvorak J."/>
        </authorList>
    </citation>
    <scope>NUCLEOTIDE SEQUENCE [LARGE SCALE GENOMIC DNA]</scope>
    <source>
        <strain evidence="3">cv. AL8/78</strain>
    </source>
</reference>
<evidence type="ECO:0000256" key="1">
    <source>
        <dbReference type="ARBA" id="ARBA00023157"/>
    </source>
</evidence>
<reference evidence="3" key="4">
    <citation type="submission" date="2019-03" db="UniProtKB">
        <authorList>
            <consortium name="EnsemblPlants"/>
        </authorList>
    </citation>
    <scope>IDENTIFICATION</scope>
</reference>
<feature type="chain" id="PRO_5019191427" description="Knottin scorpion toxin-like domain-containing protein" evidence="2">
    <location>
        <begin position="39"/>
        <end position="87"/>
    </location>
</feature>
<dbReference type="Proteomes" id="UP000015105">
    <property type="component" value="Chromosome 1D"/>
</dbReference>
<accession>A0A452XMQ9</accession>
<dbReference type="PANTHER" id="PTHR33147">
    <property type="entry name" value="DEFENSIN-LIKE PROTEIN 1"/>
    <property type="match status" value="1"/>
</dbReference>
<keyword evidence="2" id="KW-0732">Signal</keyword>
<name>A0A452XMQ9_AEGTS</name>
<reference evidence="3" key="5">
    <citation type="journal article" date="2021" name="G3 (Bethesda)">
        <title>Aegilops tauschii genome assembly Aet v5.0 features greater sequence contiguity and improved annotation.</title>
        <authorList>
            <person name="Wang L."/>
            <person name="Zhu T."/>
            <person name="Rodriguez J.C."/>
            <person name="Deal K.R."/>
            <person name="Dubcovsky J."/>
            <person name="McGuire P.E."/>
            <person name="Lux T."/>
            <person name="Spannagl M."/>
            <person name="Mayer K.F.X."/>
            <person name="Baldrich P."/>
            <person name="Meyers B.C."/>
            <person name="Huo N."/>
            <person name="Gu Y.Q."/>
            <person name="Zhou H."/>
            <person name="Devos K.M."/>
            <person name="Bennetzen J.L."/>
            <person name="Unver T."/>
            <person name="Budak H."/>
            <person name="Gulick P.J."/>
            <person name="Galiba G."/>
            <person name="Kalapos B."/>
            <person name="Nelson D.R."/>
            <person name="Li P."/>
            <person name="You F.M."/>
            <person name="Luo M.C."/>
            <person name="Dvorak J."/>
        </authorList>
    </citation>
    <scope>NUCLEOTIDE SEQUENCE [LARGE SCALE GENOMIC DNA]</scope>
    <source>
        <strain evidence="3">cv. AL8/78</strain>
    </source>
</reference>
<reference evidence="4" key="2">
    <citation type="journal article" date="2017" name="Nat. Plants">
        <title>The Aegilops tauschii genome reveals multiple impacts of transposons.</title>
        <authorList>
            <person name="Zhao G."/>
            <person name="Zou C."/>
            <person name="Li K."/>
            <person name="Wang K."/>
            <person name="Li T."/>
            <person name="Gao L."/>
            <person name="Zhang X."/>
            <person name="Wang H."/>
            <person name="Yang Z."/>
            <person name="Liu X."/>
            <person name="Jiang W."/>
            <person name="Mao L."/>
            <person name="Kong X."/>
            <person name="Jiao Y."/>
            <person name="Jia J."/>
        </authorList>
    </citation>
    <scope>NUCLEOTIDE SEQUENCE [LARGE SCALE GENOMIC DNA]</scope>
    <source>
        <strain evidence="4">cv. AL8/78</strain>
    </source>
</reference>
<proteinExistence type="predicted"/>
<organism evidence="3 4">
    <name type="scientific">Aegilops tauschii subsp. strangulata</name>
    <name type="common">Goatgrass</name>
    <dbReference type="NCBI Taxonomy" id="200361"/>
    <lineage>
        <taxon>Eukaryota</taxon>
        <taxon>Viridiplantae</taxon>
        <taxon>Streptophyta</taxon>
        <taxon>Embryophyta</taxon>
        <taxon>Tracheophyta</taxon>
        <taxon>Spermatophyta</taxon>
        <taxon>Magnoliopsida</taxon>
        <taxon>Liliopsida</taxon>
        <taxon>Poales</taxon>
        <taxon>Poaceae</taxon>
        <taxon>BOP clade</taxon>
        <taxon>Pooideae</taxon>
        <taxon>Triticodae</taxon>
        <taxon>Triticeae</taxon>
        <taxon>Triticinae</taxon>
        <taxon>Aegilops</taxon>
    </lineage>
</organism>